<dbReference type="InParanoid" id="A0A165MCV4"/>
<dbReference type="STRING" id="1314781.A0A165MCV4"/>
<dbReference type="AlphaFoldDB" id="A0A165MCV4"/>
<feature type="region of interest" description="Disordered" evidence="1">
    <location>
        <begin position="230"/>
        <end position="337"/>
    </location>
</feature>
<dbReference type="FunCoup" id="A0A165MCV4">
    <property type="interactions" value="991"/>
</dbReference>
<evidence type="ECO:0000256" key="1">
    <source>
        <dbReference type="SAM" id="MobiDB-lite"/>
    </source>
</evidence>
<feature type="compositionally biased region" description="Basic and acidic residues" evidence="1">
    <location>
        <begin position="50"/>
        <end position="63"/>
    </location>
</feature>
<feature type="compositionally biased region" description="Basic and acidic residues" evidence="1">
    <location>
        <begin position="135"/>
        <end position="149"/>
    </location>
</feature>
<keyword evidence="3" id="KW-1185">Reference proteome</keyword>
<dbReference type="InterPro" id="IPR007146">
    <property type="entry name" value="Sas10/Utp3/C1D"/>
</dbReference>
<dbReference type="Pfam" id="PF04000">
    <property type="entry name" value="Sas10_Utp3"/>
    <property type="match status" value="1"/>
</dbReference>
<dbReference type="PANTHER" id="PTHR13237">
    <property type="entry name" value="SOMETHING ABOUT SILENCING PROTEIN 10-RELATED"/>
    <property type="match status" value="1"/>
</dbReference>
<name>A0A165MCV4_EXIGL</name>
<dbReference type="Proteomes" id="UP000077266">
    <property type="component" value="Unassembled WGS sequence"/>
</dbReference>
<feature type="region of interest" description="Disordered" evidence="1">
    <location>
        <begin position="46"/>
        <end position="67"/>
    </location>
</feature>
<dbReference type="PANTHER" id="PTHR13237:SF9">
    <property type="entry name" value="NEUROGUIDIN"/>
    <property type="match status" value="1"/>
</dbReference>
<organism evidence="2 3">
    <name type="scientific">Exidia glandulosa HHB12029</name>
    <dbReference type="NCBI Taxonomy" id="1314781"/>
    <lineage>
        <taxon>Eukaryota</taxon>
        <taxon>Fungi</taxon>
        <taxon>Dikarya</taxon>
        <taxon>Basidiomycota</taxon>
        <taxon>Agaricomycotina</taxon>
        <taxon>Agaricomycetes</taxon>
        <taxon>Auriculariales</taxon>
        <taxon>Exidiaceae</taxon>
        <taxon>Exidia</taxon>
    </lineage>
</organism>
<evidence type="ECO:0008006" key="4">
    <source>
        <dbReference type="Google" id="ProtNLM"/>
    </source>
</evidence>
<dbReference type="EMBL" id="KV425912">
    <property type="protein sequence ID" value="KZV99082.1"/>
    <property type="molecule type" value="Genomic_DNA"/>
</dbReference>
<reference evidence="2 3" key="1">
    <citation type="journal article" date="2016" name="Mol. Biol. Evol.">
        <title>Comparative Genomics of Early-Diverging Mushroom-Forming Fungi Provides Insights into the Origins of Lignocellulose Decay Capabilities.</title>
        <authorList>
            <person name="Nagy L.G."/>
            <person name="Riley R."/>
            <person name="Tritt A."/>
            <person name="Adam C."/>
            <person name="Daum C."/>
            <person name="Floudas D."/>
            <person name="Sun H."/>
            <person name="Yadav J.S."/>
            <person name="Pangilinan J."/>
            <person name="Larsson K.H."/>
            <person name="Matsuura K."/>
            <person name="Barry K."/>
            <person name="Labutti K."/>
            <person name="Kuo R."/>
            <person name="Ohm R.A."/>
            <person name="Bhattacharya S.S."/>
            <person name="Shirouzu T."/>
            <person name="Yoshinaga Y."/>
            <person name="Martin F.M."/>
            <person name="Grigoriev I.V."/>
            <person name="Hibbett D.S."/>
        </authorList>
    </citation>
    <scope>NUCLEOTIDE SEQUENCE [LARGE SCALE GENOMIC DNA]</scope>
    <source>
        <strain evidence="2 3">HHB12029</strain>
    </source>
</reference>
<dbReference type="GO" id="GO:0032040">
    <property type="term" value="C:small-subunit processome"/>
    <property type="evidence" value="ECO:0007669"/>
    <property type="project" value="TreeGrafter"/>
</dbReference>
<accession>A0A165MCV4</accession>
<evidence type="ECO:0000313" key="2">
    <source>
        <dbReference type="EMBL" id="KZV99082.1"/>
    </source>
</evidence>
<dbReference type="GO" id="GO:0000462">
    <property type="term" value="P:maturation of SSU-rRNA from tricistronic rRNA transcript (SSU-rRNA, 5.8S rRNA, LSU-rRNA)"/>
    <property type="evidence" value="ECO:0007669"/>
    <property type="project" value="TreeGrafter"/>
</dbReference>
<feature type="region of interest" description="Disordered" evidence="1">
    <location>
        <begin position="106"/>
        <end position="173"/>
    </location>
</feature>
<proteinExistence type="predicted"/>
<gene>
    <name evidence="2" type="ORF">EXIGLDRAFT_726175</name>
</gene>
<evidence type="ECO:0000313" key="3">
    <source>
        <dbReference type="Proteomes" id="UP000077266"/>
    </source>
</evidence>
<dbReference type="OrthoDB" id="203440at2759"/>
<feature type="compositionally biased region" description="Basic and acidic residues" evidence="1">
    <location>
        <begin position="297"/>
        <end position="309"/>
    </location>
</feature>
<sequence length="337" mass="37392">MSKLDAPDFDMKDGISLLGLKHHVMLSHLQGLTLLSCRRVLGESLSERAPPADKFSEPERSARGDGAGDVVDTLVENRVVLEKIKILENRMKYQIEKLVRLAEQANDKTRSADDLVDDPLAFRPNPANLVVPQSDDERNASDDDYDRSGVYRPPKVAPVPYLESSGKDKKEKRARVPAALAAVGRIDGSAPLLESTTGIGAKATFDSARARELEHMARFEEDNMTRLVLPKRDARRRKADEEHIALGGRGPAVGKRRGGGLEDDFADLLKAPSSSRRHSYSAGDGYEELRERGKKQSLLERARARKDASIDLGSSEGAKRKRSRFERDVKGSKKRRM</sequence>
<protein>
    <recommendedName>
        <fullName evidence="4">Neuroguidin</fullName>
    </recommendedName>
</protein>